<protein>
    <submittedName>
        <fullName evidence="7">Formate/nitrite transporter</fullName>
    </submittedName>
</protein>
<evidence type="ECO:0000256" key="5">
    <source>
        <dbReference type="SAM" id="MobiDB-lite"/>
    </source>
</evidence>
<feature type="compositionally biased region" description="Acidic residues" evidence="5">
    <location>
        <begin position="12"/>
        <end position="23"/>
    </location>
</feature>
<feature type="transmembrane region" description="Helical" evidence="6">
    <location>
        <begin position="118"/>
        <end position="136"/>
    </location>
</feature>
<dbReference type="PANTHER" id="PTHR30520">
    <property type="entry name" value="FORMATE TRANSPORTER-RELATED"/>
    <property type="match status" value="1"/>
</dbReference>
<keyword evidence="2 6" id="KW-0812">Transmembrane</keyword>
<dbReference type="eggNOG" id="arCOG03454">
    <property type="taxonomic scope" value="Archaea"/>
</dbReference>
<keyword evidence="8" id="KW-1185">Reference proteome</keyword>
<evidence type="ECO:0000256" key="3">
    <source>
        <dbReference type="ARBA" id="ARBA00022989"/>
    </source>
</evidence>
<sequence length="340" mass="36379">MNDRERPPNTTDDSEPALDDEEDRNGGEDTTEDALRSTIDRSEQGAPAAGSAVRDRFSADEIFQRILATADEEFNRSFRLLFLSGLAAGFAMSLSFIGVAALSGLIPGENGASSAAGYLLYPVGFMFVVLGSYQLFTENTLTPVTLVMTRVASIPAMLRVWVVVFTANILGVAASAYVLANTHVLEPQAAAMASQIGHHFFELSWGAIFWKGVFAGVLIAGMVWLIHAARDTAARVLVIFALTYAVGAAELAHCIVGAGETLYVVFSGGESLLAFFTQFLVPATLGNTVGGVVLVALLNYSHTHESRAYNRSNLDWNEWLFGNYIGKPTTTTSGEGSTSD</sequence>
<dbReference type="AlphaFoldDB" id="M0M238"/>
<feature type="region of interest" description="Disordered" evidence="5">
    <location>
        <begin position="1"/>
        <end position="52"/>
    </location>
</feature>
<proteinExistence type="predicted"/>
<feature type="transmembrane region" description="Helical" evidence="6">
    <location>
        <begin position="279"/>
        <end position="300"/>
    </location>
</feature>
<comment type="caution">
    <text evidence="7">The sequence shown here is derived from an EMBL/GenBank/DDBJ whole genome shotgun (WGS) entry which is preliminary data.</text>
</comment>
<dbReference type="OrthoDB" id="195948at2157"/>
<organism evidence="7 8">
    <name type="scientific">Halococcus hamelinensis 100A6</name>
    <dbReference type="NCBI Taxonomy" id="1132509"/>
    <lineage>
        <taxon>Archaea</taxon>
        <taxon>Methanobacteriati</taxon>
        <taxon>Methanobacteriota</taxon>
        <taxon>Stenosarchaea group</taxon>
        <taxon>Halobacteria</taxon>
        <taxon>Halobacteriales</taxon>
        <taxon>Halococcaceae</taxon>
        <taxon>Halococcus</taxon>
    </lineage>
</organism>
<feature type="transmembrane region" description="Helical" evidence="6">
    <location>
        <begin position="157"/>
        <end position="180"/>
    </location>
</feature>
<accession>M0M238</accession>
<dbReference type="EMBL" id="AOMB01000025">
    <property type="protein sequence ID" value="EMA38654.1"/>
    <property type="molecule type" value="Genomic_DNA"/>
</dbReference>
<keyword evidence="3 6" id="KW-1133">Transmembrane helix</keyword>
<dbReference type="Pfam" id="PF01226">
    <property type="entry name" value="Form_Nir_trans"/>
    <property type="match status" value="1"/>
</dbReference>
<evidence type="ECO:0000313" key="7">
    <source>
        <dbReference type="EMBL" id="EMA38654.1"/>
    </source>
</evidence>
<dbReference type="GO" id="GO:0015499">
    <property type="term" value="F:formate transmembrane transporter activity"/>
    <property type="evidence" value="ECO:0007669"/>
    <property type="project" value="TreeGrafter"/>
</dbReference>
<name>M0M238_9EURY</name>
<dbReference type="PATRIC" id="fig|1132509.6.peg.2021"/>
<evidence type="ECO:0000256" key="2">
    <source>
        <dbReference type="ARBA" id="ARBA00022692"/>
    </source>
</evidence>
<dbReference type="InterPro" id="IPR000292">
    <property type="entry name" value="For/NO2_transpt"/>
</dbReference>
<gene>
    <name evidence="7" type="ORF">C447_08955</name>
</gene>
<reference evidence="7 8" key="1">
    <citation type="journal article" date="2014" name="PLoS Genet.">
        <title>Phylogenetically driven sequencing of extremely halophilic archaea reveals strategies for static and dynamic osmo-response.</title>
        <authorList>
            <person name="Becker E.A."/>
            <person name="Seitzer P.M."/>
            <person name="Tritt A."/>
            <person name="Larsen D."/>
            <person name="Krusor M."/>
            <person name="Yao A.I."/>
            <person name="Wu D."/>
            <person name="Madern D."/>
            <person name="Eisen J.A."/>
            <person name="Darling A.E."/>
            <person name="Facciotti M.T."/>
        </authorList>
    </citation>
    <scope>NUCLEOTIDE SEQUENCE [LARGE SCALE GENOMIC DNA]</scope>
    <source>
        <strain evidence="7 8">100A6</strain>
    </source>
</reference>
<evidence type="ECO:0000313" key="8">
    <source>
        <dbReference type="Proteomes" id="UP000011566"/>
    </source>
</evidence>
<feature type="transmembrane region" description="Helical" evidence="6">
    <location>
        <begin position="236"/>
        <end position="259"/>
    </location>
</feature>
<comment type="subcellular location">
    <subcellularLocation>
        <location evidence="1">Membrane</location>
        <topology evidence="1">Multi-pass membrane protein</topology>
    </subcellularLocation>
</comment>
<evidence type="ECO:0000256" key="1">
    <source>
        <dbReference type="ARBA" id="ARBA00004141"/>
    </source>
</evidence>
<keyword evidence="4 6" id="KW-0472">Membrane</keyword>
<dbReference type="InterPro" id="IPR023271">
    <property type="entry name" value="Aquaporin-like"/>
</dbReference>
<dbReference type="PANTHER" id="PTHR30520:SF2">
    <property type="entry name" value="INNER MEMBRANE PROTEIN YFDC"/>
    <property type="match status" value="1"/>
</dbReference>
<dbReference type="Proteomes" id="UP000011566">
    <property type="component" value="Unassembled WGS sequence"/>
</dbReference>
<evidence type="ECO:0000256" key="4">
    <source>
        <dbReference type="ARBA" id="ARBA00023136"/>
    </source>
</evidence>
<dbReference type="Gene3D" id="1.20.1080.10">
    <property type="entry name" value="Glycerol uptake facilitator protein"/>
    <property type="match status" value="1"/>
</dbReference>
<feature type="compositionally biased region" description="Basic and acidic residues" evidence="5">
    <location>
        <begin position="33"/>
        <end position="43"/>
    </location>
</feature>
<dbReference type="GO" id="GO:0005886">
    <property type="term" value="C:plasma membrane"/>
    <property type="evidence" value="ECO:0007669"/>
    <property type="project" value="TreeGrafter"/>
</dbReference>
<feature type="transmembrane region" description="Helical" evidence="6">
    <location>
        <begin position="208"/>
        <end position="229"/>
    </location>
</feature>
<feature type="transmembrane region" description="Helical" evidence="6">
    <location>
        <begin position="80"/>
        <end position="106"/>
    </location>
</feature>
<dbReference type="RefSeq" id="WP_007693051.1">
    <property type="nucleotide sequence ID" value="NZ_AJRK01000426.1"/>
</dbReference>
<evidence type="ECO:0000256" key="6">
    <source>
        <dbReference type="SAM" id="Phobius"/>
    </source>
</evidence>